<gene>
    <name evidence="5" type="ORF">K9B37_15155</name>
</gene>
<evidence type="ECO:0000313" key="5">
    <source>
        <dbReference type="EMBL" id="MBZ6077616.1"/>
    </source>
</evidence>
<protein>
    <submittedName>
        <fullName evidence="5">ABC transporter substrate-binding protein</fullName>
    </submittedName>
</protein>
<organism evidence="5 6">
    <name type="scientific">Microvirga puerhi</name>
    <dbReference type="NCBI Taxonomy" id="2876078"/>
    <lineage>
        <taxon>Bacteria</taxon>
        <taxon>Pseudomonadati</taxon>
        <taxon>Pseudomonadota</taxon>
        <taxon>Alphaproteobacteria</taxon>
        <taxon>Hyphomicrobiales</taxon>
        <taxon>Methylobacteriaceae</taxon>
        <taxon>Microvirga</taxon>
    </lineage>
</organism>
<feature type="signal peptide" evidence="4">
    <location>
        <begin position="1"/>
        <end position="24"/>
    </location>
</feature>
<feature type="chain" id="PRO_5045523479" evidence="4">
    <location>
        <begin position="25"/>
        <end position="419"/>
    </location>
</feature>
<dbReference type="InterPro" id="IPR006059">
    <property type="entry name" value="SBP"/>
</dbReference>
<dbReference type="PANTHER" id="PTHR43649:SF32">
    <property type="entry name" value="SUGAR BINDING SECRETED PROTEIN"/>
    <property type="match status" value="1"/>
</dbReference>
<name>A0ABS7VPY5_9HYPH</name>
<dbReference type="CDD" id="cd13585">
    <property type="entry name" value="PBP2_TMBP_like"/>
    <property type="match status" value="1"/>
</dbReference>
<sequence length="419" mass="46420">MLKITRRAVMLTVSALTAAGVAFSAEAKTKITYWAWTEHVAAANAVKAEFEKQNPDIEVEISNLNPFDLQDKFLVAMAAGVGGPDVALILQRRFDAYIATGGLLDTTKEMAPLKESYPPAVWSTIAYDGKTYGIPYDQNPSAFFYRADIFEANGIKVPLETWEDFVAAGKVLAQKGIFITHVSAPSGVPGVANLVEYLQSRNAEIFDGSGKVVKNNALARETLRFYYDLVRTHKIAFESRNNAPEFFQAVKDGRIAGYAVPSWAVFRLQKEAPDQSGKWRAMPWPKWGKDAPATTGAWGGNVLAIPKSTKNREAALKWAMFIGANEVTQTRIWEEGHLLPAFEPALKSPVLAKGEEYLGGQSIYEAALKPRTLNNFNYYDWGKAEVIIGNELDLMFGGKKSPEQAWDDIEKQLISQLRR</sequence>
<dbReference type="Gene3D" id="3.40.190.10">
    <property type="entry name" value="Periplasmic binding protein-like II"/>
    <property type="match status" value="1"/>
</dbReference>
<evidence type="ECO:0000256" key="2">
    <source>
        <dbReference type="ARBA" id="ARBA00008520"/>
    </source>
</evidence>
<proteinExistence type="inferred from homology"/>
<comment type="caution">
    <text evidence="5">The sequence shown here is derived from an EMBL/GenBank/DDBJ whole genome shotgun (WGS) entry which is preliminary data.</text>
</comment>
<dbReference type="InterPro" id="IPR050490">
    <property type="entry name" value="Bact_solute-bd_prot1"/>
</dbReference>
<comment type="subcellular location">
    <subcellularLocation>
        <location evidence="1">Periplasm</location>
    </subcellularLocation>
</comment>
<keyword evidence="3" id="KW-0574">Periplasm</keyword>
<dbReference type="RefSeq" id="WP_224314188.1">
    <property type="nucleotide sequence ID" value="NZ_JAIRBM010000011.1"/>
</dbReference>
<dbReference type="EMBL" id="JAIRBM010000011">
    <property type="protein sequence ID" value="MBZ6077616.1"/>
    <property type="molecule type" value="Genomic_DNA"/>
</dbReference>
<comment type="similarity">
    <text evidence="2">Belongs to the bacterial solute-binding protein 1 family.</text>
</comment>
<dbReference type="SUPFAM" id="SSF53850">
    <property type="entry name" value="Periplasmic binding protein-like II"/>
    <property type="match status" value="1"/>
</dbReference>
<evidence type="ECO:0000256" key="3">
    <source>
        <dbReference type="ARBA" id="ARBA00022764"/>
    </source>
</evidence>
<accession>A0ABS7VPY5</accession>
<dbReference type="PANTHER" id="PTHR43649">
    <property type="entry name" value="ARABINOSE-BINDING PROTEIN-RELATED"/>
    <property type="match status" value="1"/>
</dbReference>
<dbReference type="Pfam" id="PF13416">
    <property type="entry name" value="SBP_bac_8"/>
    <property type="match status" value="1"/>
</dbReference>
<reference evidence="5 6" key="1">
    <citation type="submission" date="2021-09" db="EMBL/GenBank/DDBJ databases">
        <title>The complete genome sequence of a new microorganism.</title>
        <authorList>
            <person name="Zi Z."/>
        </authorList>
    </citation>
    <scope>NUCLEOTIDE SEQUENCE [LARGE SCALE GENOMIC DNA]</scope>
    <source>
        <strain evidence="5 6">WGZ8</strain>
    </source>
</reference>
<evidence type="ECO:0000256" key="1">
    <source>
        <dbReference type="ARBA" id="ARBA00004418"/>
    </source>
</evidence>
<keyword evidence="4" id="KW-0732">Signal</keyword>
<evidence type="ECO:0000313" key="6">
    <source>
        <dbReference type="Proteomes" id="UP000704176"/>
    </source>
</evidence>
<evidence type="ECO:0000256" key="4">
    <source>
        <dbReference type="SAM" id="SignalP"/>
    </source>
</evidence>
<dbReference type="Proteomes" id="UP000704176">
    <property type="component" value="Unassembled WGS sequence"/>
</dbReference>
<keyword evidence="6" id="KW-1185">Reference proteome</keyword>